<gene>
    <name evidence="2" type="ORF">JOB18_043935</name>
</gene>
<organism evidence="2 3">
    <name type="scientific">Solea senegalensis</name>
    <name type="common">Senegalese sole</name>
    <dbReference type="NCBI Taxonomy" id="28829"/>
    <lineage>
        <taxon>Eukaryota</taxon>
        <taxon>Metazoa</taxon>
        <taxon>Chordata</taxon>
        <taxon>Craniata</taxon>
        <taxon>Vertebrata</taxon>
        <taxon>Euteleostomi</taxon>
        <taxon>Actinopterygii</taxon>
        <taxon>Neopterygii</taxon>
        <taxon>Teleostei</taxon>
        <taxon>Neoteleostei</taxon>
        <taxon>Acanthomorphata</taxon>
        <taxon>Carangaria</taxon>
        <taxon>Pleuronectiformes</taxon>
        <taxon>Pleuronectoidei</taxon>
        <taxon>Soleidae</taxon>
        <taxon>Solea</taxon>
    </lineage>
</organism>
<reference evidence="2 3" key="1">
    <citation type="journal article" date="2021" name="Sci. Rep.">
        <title>Chromosome anchoring in Senegalese sole (Solea senegalensis) reveals sex-associated markers and genome rearrangements in flatfish.</title>
        <authorList>
            <person name="Guerrero-Cozar I."/>
            <person name="Gomez-Garrido J."/>
            <person name="Berbel C."/>
            <person name="Martinez-Blanch J.F."/>
            <person name="Alioto T."/>
            <person name="Claros M.G."/>
            <person name="Gagnaire P.A."/>
            <person name="Manchado M."/>
        </authorList>
    </citation>
    <scope>NUCLEOTIDE SEQUENCE [LARGE SCALE GENOMIC DNA]</scope>
    <source>
        <strain evidence="2">Sse05_10M</strain>
    </source>
</reference>
<feature type="compositionally biased region" description="Polar residues" evidence="1">
    <location>
        <begin position="1"/>
        <end position="19"/>
    </location>
</feature>
<dbReference type="AlphaFoldDB" id="A0AAV6S5I0"/>
<protein>
    <submittedName>
        <fullName evidence="2">Uncharacterized protein</fullName>
    </submittedName>
</protein>
<proteinExistence type="predicted"/>
<dbReference type="EMBL" id="JAGKHQ010000007">
    <property type="protein sequence ID" value="KAG7512966.1"/>
    <property type="molecule type" value="Genomic_DNA"/>
</dbReference>
<evidence type="ECO:0000313" key="2">
    <source>
        <dbReference type="EMBL" id="KAG7512966.1"/>
    </source>
</evidence>
<name>A0AAV6S5I0_SOLSE</name>
<keyword evidence="3" id="KW-1185">Reference proteome</keyword>
<dbReference type="Proteomes" id="UP000693946">
    <property type="component" value="Linkage Group LG15"/>
</dbReference>
<accession>A0AAV6S5I0</accession>
<feature type="region of interest" description="Disordered" evidence="1">
    <location>
        <begin position="1"/>
        <end position="37"/>
    </location>
</feature>
<comment type="caution">
    <text evidence="2">The sequence shown here is derived from an EMBL/GenBank/DDBJ whole genome shotgun (WGS) entry which is preliminary data.</text>
</comment>
<evidence type="ECO:0000313" key="3">
    <source>
        <dbReference type="Proteomes" id="UP000693946"/>
    </source>
</evidence>
<feature type="compositionally biased region" description="Acidic residues" evidence="1">
    <location>
        <begin position="23"/>
        <end position="33"/>
    </location>
</feature>
<sequence>MFRSQATSVALSTTSILTQHEQEQEEEEEEEEENLSKGELLLSGEVKSLAKLPKCLSSSLLRSDRVSWESVAAAAAACVRHRNPLGECDDVLVVLMGTIKSSASPLVKWTRSLLSLWRHQLITAPPPARALFPLDKAE</sequence>
<evidence type="ECO:0000256" key="1">
    <source>
        <dbReference type="SAM" id="MobiDB-lite"/>
    </source>
</evidence>